<comment type="caution">
    <text evidence="1">The sequence shown here is derived from an EMBL/GenBank/DDBJ whole genome shotgun (WGS) entry which is preliminary data.</text>
</comment>
<protein>
    <submittedName>
        <fullName evidence="1">Uncharacterized protein</fullName>
    </submittedName>
</protein>
<proteinExistence type="predicted"/>
<sequence length="196" mass="22592">MPPRVSFPPKATLRLPSLNSPPSYKSFMFNISMHAENKRLLPALDKNDIDREYEALLRKKFEYNEKSISHHMQLARSQEAHQQWDRIQTARIQTYGSCSSSPEVQSLSLPEIGQHYKNASGKGRANDHMDRQTYREFADKTIQKNARVTFTKQLMDDTFRQATSRLIKAPGKTKSCNNPADVERMLKRCTGKESDE</sequence>
<accession>A0AAN8A4V2</accession>
<name>A0AAN8A4V2_9PEZI</name>
<gene>
    <name evidence="1" type="ORF">LTR97_001032</name>
</gene>
<dbReference type="EMBL" id="JAVRQU010000002">
    <property type="protein sequence ID" value="KAK5706046.1"/>
    <property type="molecule type" value="Genomic_DNA"/>
</dbReference>
<dbReference type="Proteomes" id="UP001310594">
    <property type="component" value="Unassembled WGS sequence"/>
</dbReference>
<evidence type="ECO:0000313" key="1">
    <source>
        <dbReference type="EMBL" id="KAK5706046.1"/>
    </source>
</evidence>
<organism evidence="1 2">
    <name type="scientific">Elasticomyces elasticus</name>
    <dbReference type="NCBI Taxonomy" id="574655"/>
    <lineage>
        <taxon>Eukaryota</taxon>
        <taxon>Fungi</taxon>
        <taxon>Dikarya</taxon>
        <taxon>Ascomycota</taxon>
        <taxon>Pezizomycotina</taxon>
        <taxon>Dothideomycetes</taxon>
        <taxon>Dothideomycetidae</taxon>
        <taxon>Mycosphaerellales</taxon>
        <taxon>Teratosphaeriaceae</taxon>
        <taxon>Elasticomyces</taxon>
    </lineage>
</organism>
<dbReference type="AlphaFoldDB" id="A0AAN8A4V2"/>
<reference evidence="1" key="1">
    <citation type="submission" date="2023-08" db="EMBL/GenBank/DDBJ databases">
        <title>Black Yeasts Isolated from many extreme environments.</title>
        <authorList>
            <person name="Coleine C."/>
            <person name="Stajich J.E."/>
            <person name="Selbmann L."/>
        </authorList>
    </citation>
    <scope>NUCLEOTIDE SEQUENCE</scope>
    <source>
        <strain evidence="1">CCFEE 5810</strain>
    </source>
</reference>
<evidence type="ECO:0000313" key="2">
    <source>
        <dbReference type="Proteomes" id="UP001310594"/>
    </source>
</evidence>